<feature type="region of interest" description="Disordered" evidence="1">
    <location>
        <begin position="115"/>
        <end position="147"/>
    </location>
</feature>
<dbReference type="Pfam" id="PF13340">
    <property type="entry name" value="DUF4096"/>
    <property type="match status" value="1"/>
</dbReference>
<dbReference type="GO" id="GO:0003677">
    <property type="term" value="F:DNA binding"/>
    <property type="evidence" value="ECO:0007669"/>
    <property type="project" value="InterPro"/>
</dbReference>
<dbReference type="PANTHER" id="PTHR30007">
    <property type="entry name" value="PHP DOMAIN PROTEIN"/>
    <property type="match status" value="1"/>
</dbReference>
<feature type="domain" description="Transposase IS4-like" evidence="2">
    <location>
        <begin position="103"/>
        <end position="291"/>
    </location>
</feature>
<feature type="region of interest" description="Disordered" evidence="1">
    <location>
        <begin position="230"/>
        <end position="251"/>
    </location>
</feature>
<reference evidence="5" key="1">
    <citation type="submission" date="2017-06" db="EMBL/GenBank/DDBJ databases">
        <authorList>
            <person name="Varghese N."/>
            <person name="Submissions S."/>
        </authorList>
    </citation>
    <scope>NUCLEOTIDE SEQUENCE [LARGE SCALE GENOMIC DNA]</scope>
    <source>
        <strain evidence="5">DSM 44485</strain>
    </source>
</reference>
<dbReference type="NCBIfam" id="NF033580">
    <property type="entry name" value="transpos_IS5_3"/>
    <property type="match status" value="1"/>
</dbReference>
<proteinExistence type="predicted"/>
<accession>A0A239AX94</accession>
<organism evidence="4 5">
    <name type="scientific">Actinomadura mexicana</name>
    <dbReference type="NCBI Taxonomy" id="134959"/>
    <lineage>
        <taxon>Bacteria</taxon>
        <taxon>Bacillati</taxon>
        <taxon>Actinomycetota</taxon>
        <taxon>Actinomycetes</taxon>
        <taxon>Streptosporangiales</taxon>
        <taxon>Thermomonosporaceae</taxon>
        <taxon>Actinomadura</taxon>
    </lineage>
</organism>
<dbReference type="Pfam" id="PF01609">
    <property type="entry name" value="DDE_Tnp_1"/>
    <property type="match status" value="1"/>
</dbReference>
<evidence type="ECO:0000313" key="4">
    <source>
        <dbReference type="EMBL" id="SNR99952.1"/>
    </source>
</evidence>
<evidence type="ECO:0000259" key="2">
    <source>
        <dbReference type="Pfam" id="PF01609"/>
    </source>
</evidence>
<keyword evidence="5" id="KW-1185">Reference proteome</keyword>
<evidence type="ECO:0000259" key="3">
    <source>
        <dbReference type="Pfam" id="PF13340"/>
    </source>
</evidence>
<sequence length="306" mass="34319">MARVSIGARKDLTDRQWRVLEPLLPRPKRPGRPRKWTRRQLVDGVRWRVRVGAPWRDVPERYGHWQSVYGLFRCWQRAGVWALIWAKLMAFADAAGLVGWWVSVDSTICRAHQHAAGARRDGTAQAEPPGGTGGLEPPDHGLGRSRGGLTTKIHLAAEQGRKPMAVLLTGGQRGDSPQFTAVLERVRVARLGPGRPRNRPDRVLADKAYSSRANRAYLRHRGIRATIPVKDDQQAHRKAKGSAGGRPPAFDTDAYRQRHAVECGINLLKQHRAVATRYDKLAVRYQATIQVAMIDIWLRALANTTF</sequence>
<dbReference type="GO" id="GO:0004803">
    <property type="term" value="F:transposase activity"/>
    <property type="evidence" value="ECO:0007669"/>
    <property type="project" value="InterPro"/>
</dbReference>
<dbReference type="Proteomes" id="UP000198420">
    <property type="component" value="Unassembled WGS sequence"/>
</dbReference>
<evidence type="ECO:0000256" key="1">
    <source>
        <dbReference type="SAM" id="MobiDB-lite"/>
    </source>
</evidence>
<protein>
    <submittedName>
        <fullName evidence="4">Transposase</fullName>
    </submittedName>
</protein>
<dbReference type="RefSeq" id="WP_089314074.1">
    <property type="nucleotide sequence ID" value="NZ_FZNP01000009.1"/>
</dbReference>
<dbReference type="PANTHER" id="PTHR30007:SF1">
    <property type="entry name" value="BLR1914 PROTEIN"/>
    <property type="match status" value="1"/>
</dbReference>
<dbReference type="EMBL" id="FZNP01000009">
    <property type="protein sequence ID" value="SNR99952.1"/>
    <property type="molecule type" value="Genomic_DNA"/>
</dbReference>
<dbReference type="AlphaFoldDB" id="A0A239AX94"/>
<gene>
    <name evidence="4" type="ORF">SAMN06265355_109254</name>
</gene>
<name>A0A239AX94_9ACTN</name>
<feature type="domain" description="Insertion element IS402-like" evidence="3">
    <location>
        <begin position="12"/>
        <end position="85"/>
    </location>
</feature>
<evidence type="ECO:0000313" key="5">
    <source>
        <dbReference type="Proteomes" id="UP000198420"/>
    </source>
</evidence>
<dbReference type="OrthoDB" id="4546548at2"/>
<dbReference type="InterPro" id="IPR002559">
    <property type="entry name" value="Transposase_11"/>
</dbReference>
<dbReference type="InterPro" id="IPR025161">
    <property type="entry name" value="IS402-like_dom"/>
</dbReference>
<dbReference type="GO" id="GO:0006313">
    <property type="term" value="P:DNA transposition"/>
    <property type="evidence" value="ECO:0007669"/>
    <property type="project" value="InterPro"/>
</dbReference>